<proteinExistence type="predicted"/>
<accession>A0A820MJ84</accession>
<sequence length="16" mass="1906">VVMDSIFGRDDFDFRS</sequence>
<dbReference type="AlphaFoldDB" id="A0A820MJ84"/>
<evidence type="ECO:0000313" key="2">
    <source>
        <dbReference type="Proteomes" id="UP000663842"/>
    </source>
</evidence>
<organism evidence="1 2">
    <name type="scientific">Rotaria magnacalcarata</name>
    <dbReference type="NCBI Taxonomy" id="392030"/>
    <lineage>
        <taxon>Eukaryota</taxon>
        <taxon>Metazoa</taxon>
        <taxon>Spiralia</taxon>
        <taxon>Gnathifera</taxon>
        <taxon>Rotifera</taxon>
        <taxon>Eurotatoria</taxon>
        <taxon>Bdelloidea</taxon>
        <taxon>Philodinida</taxon>
        <taxon>Philodinidae</taxon>
        <taxon>Rotaria</taxon>
    </lineage>
</organism>
<protein>
    <submittedName>
        <fullName evidence="1">Uncharacterized protein</fullName>
    </submittedName>
</protein>
<dbReference type="EMBL" id="CAJOBF010019059">
    <property type="protein sequence ID" value="CAF4373520.1"/>
    <property type="molecule type" value="Genomic_DNA"/>
</dbReference>
<evidence type="ECO:0000313" key="1">
    <source>
        <dbReference type="EMBL" id="CAF4373520.1"/>
    </source>
</evidence>
<gene>
    <name evidence="1" type="ORF">UXM345_LOCUS37083</name>
</gene>
<reference evidence="1" key="1">
    <citation type="submission" date="2021-02" db="EMBL/GenBank/DDBJ databases">
        <authorList>
            <person name="Nowell W R."/>
        </authorList>
    </citation>
    <scope>NUCLEOTIDE SEQUENCE</scope>
</reference>
<dbReference type="Proteomes" id="UP000663842">
    <property type="component" value="Unassembled WGS sequence"/>
</dbReference>
<comment type="caution">
    <text evidence="1">The sequence shown here is derived from an EMBL/GenBank/DDBJ whole genome shotgun (WGS) entry which is preliminary data.</text>
</comment>
<name>A0A820MJ84_9BILA</name>
<feature type="non-terminal residue" evidence="1">
    <location>
        <position position="1"/>
    </location>
</feature>